<dbReference type="InterPro" id="IPR017642">
    <property type="entry name" value="DNA_S_mod_DndB"/>
</dbReference>
<organism evidence="1 2">
    <name type="scientific">Conexibacter stalactiti</name>
    <dbReference type="NCBI Taxonomy" id="1940611"/>
    <lineage>
        <taxon>Bacteria</taxon>
        <taxon>Bacillati</taxon>
        <taxon>Actinomycetota</taxon>
        <taxon>Thermoleophilia</taxon>
        <taxon>Solirubrobacterales</taxon>
        <taxon>Conexibacteraceae</taxon>
        <taxon>Conexibacter</taxon>
    </lineage>
</organism>
<name>A0ABU4HY70_9ACTN</name>
<sequence length="402" mass="44581">MSTSDPSQQTLDLSAGSYVKGLPLSSTSFLAVTTFAQLSQIMRDPRDLQPNARRGRSFDADQLEDEASIHELVQRALIGAKKANVPKYGAYILDTVMERTIGVLPPIHTWSQAQLQVVTYQGTQYLLVPQGMRLFSIDGETQLTAHYEVQTRSNALPEEKKVHREFPLAIVVHHGVTTETARQYFHDLNILAVKPNTSLGLAMDTKDPLMRVVQNLEVRIPDLNGRVEKSARQLPKRSSKLMTIQSLRQFVVNVLHGMAGVQFGAKPAPLPGNGDLGELEEVTRKWLEMYLRTFLPEISDRERTLAGTAPVLAAVGAMGNQFLKAADWDRERLMRERLDSLTEVDWTKGEAWAGVAGKFTARGRFSVGGTKEVGNAVYNVLTEAENPGFRRVRGEKSVSALT</sequence>
<protein>
    <submittedName>
        <fullName evidence="1">DNA sulfur modification protein DndB</fullName>
    </submittedName>
</protein>
<evidence type="ECO:0000313" key="2">
    <source>
        <dbReference type="Proteomes" id="UP001284601"/>
    </source>
</evidence>
<proteinExistence type="predicted"/>
<dbReference type="Pfam" id="PF14072">
    <property type="entry name" value="DndB"/>
    <property type="match status" value="1"/>
</dbReference>
<gene>
    <name evidence="1" type="ORF">R7226_28185</name>
</gene>
<comment type="caution">
    <text evidence="1">The sequence shown here is derived from an EMBL/GenBank/DDBJ whole genome shotgun (WGS) entry which is preliminary data.</text>
</comment>
<evidence type="ECO:0000313" key="1">
    <source>
        <dbReference type="EMBL" id="MDW5598270.1"/>
    </source>
</evidence>
<dbReference type="RefSeq" id="WP_318600794.1">
    <property type="nucleotide sequence ID" value="NZ_JAWSTH010000130.1"/>
</dbReference>
<dbReference type="Proteomes" id="UP001284601">
    <property type="component" value="Unassembled WGS sequence"/>
</dbReference>
<keyword evidence="2" id="KW-1185">Reference proteome</keyword>
<dbReference type="EMBL" id="JAWSTH010000130">
    <property type="protein sequence ID" value="MDW5598270.1"/>
    <property type="molecule type" value="Genomic_DNA"/>
</dbReference>
<reference evidence="2" key="1">
    <citation type="submission" date="2023-07" db="EMBL/GenBank/DDBJ databases">
        <title>Conexibacter stalactiti sp. nov., isolated from stalactites in a lava cave and emended description of the genus Conexibacter.</title>
        <authorList>
            <person name="Lee S.D."/>
        </authorList>
    </citation>
    <scope>NUCLEOTIDE SEQUENCE [LARGE SCALE GENOMIC DNA]</scope>
    <source>
        <strain evidence="2">KCTC 39840</strain>
    </source>
</reference>
<accession>A0ABU4HY70</accession>